<evidence type="ECO:0000256" key="1">
    <source>
        <dbReference type="ARBA" id="ARBA00004245"/>
    </source>
</evidence>
<dbReference type="Ensembl" id="ENSSPAT00000017966.1">
    <property type="protein sequence ID" value="ENSSPAP00000017691.1"/>
    <property type="gene ID" value="ENSSPAG00000013368.1"/>
</dbReference>
<evidence type="ECO:0000256" key="4">
    <source>
        <dbReference type="ARBA" id="ARBA00023203"/>
    </source>
</evidence>
<keyword evidence="5" id="KW-0206">Cytoskeleton</keyword>
<reference evidence="8" key="1">
    <citation type="submission" date="2023-09" db="UniProtKB">
        <authorList>
            <consortium name="Ensembl"/>
        </authorList>
    </citation>
    <scope>IDENTIFICATION</scope>
</reference>
<evidence type="ECO:0000256" key="3">
    <source>
        <dbReference type="ARBA" id="ARBA00022490"/>
    </source>
</evidence>
<dbReference type="GO" id="GO:0003785">
    <property type="term" value="F:actin monomer binding"/>
    <property type="evidence" value="ECO:0007669"/>
    <property type="project" value="InterPro"/>
</dbReference>
<dbReference type="AlphaFoldDB" id="A0A3B5ABE1"/>
<comment type="subcellular location">
    <subcellularLocation>
        <location evidence="1">Cytoplasm</location>
        <location evidence="1">Cytoskeleton</location>
    </subcellularLocation>
</comment>
<dbReference type="PANTHER" id="PTHR12021">
    <property type="entry name" value="THYMOSIN BETA"/>
    <property type="match status" value="1"/>
</dbReference>
<comment type="similarity">
    <text evidence="2">Belongs to the thymosin beta family.</text>
</comment>
<dbReference type="InterPro" id="IPR038386">
    <property type="entry name" value="Beta-thymosin_sf"/>
</dbReference>
<dbReference type="SMART" id="SM00152">
    <property type="entry name" value="THY"/>
    <property type="match status" value="1"/>
</dbReference>
<evidence type="ECO:0000256" key="2">
    <source>
        <dbReference type="ARBA" id="ARBA00009511"/>
    </source>
</evidence>
<protein>
    <submittedName>
        <fullName evidence="8">Thymosin beta 1</fullName>
    </submittedName>
</protein>
<evidence type="ECO:0000256" key="6">
    <source>
        <dbReference type="ARBA" id="ARBA00025497"/>
    </source>
</evidence>
<organism evidence="8">
    <name type="scientific">Stegastes partitus</name>
    <name type="common">bicolor damselfish</name>
    <dbReference type="NCBI Taxonomy" id="144197"/>
    <lineage>
        <taxon>Eukaryota</taxon>
        <taxon>Metazoa</taxon>
        <taxon>Chordata</taxon>
        <taxon>Craniata</taxon>
        <taxon>Vertebrata</taxon>
        <taxon>Euteleostomi</taxon>
        <taxon>Actinopterygii</taxon>
        <taxon>Neopterygii</taxon>
        <taxon>Teleostei</taxon>
        <taxon>Neoteleostei</taxon>
        <taxon>Acanthomorphata</taxon>
        <taxon>Ovalentaria</taxon>
        <taxon>Pomacentridae</taxon>
        <taxon>Stegastes</taxon>
    </lineage>
</organism>
<dbReference type="STRING" id="144197.ENSSPAP00000017691"/>
<feature type="compositionally biased region" description="Polar residues" evidence="7">
    <location>
        <begin position="1"/>
        <end position="11"/>
    </location>
</feature>
<comment type="function">
    <text evidence="6">Plays an important role in the organization of the cytoskeleton. Binds to and sequesters actin monomers (G actin) and therefore inhibits actin polymerization.</text>
</comment>
<dbReference type="GO" id="GO:0007015">
    <property type="term" value="P:actin filament organization"/>
    <property type="evidence" value="ECO:0007669"/>
    <property type="project" value="InterPro"/>
</dbReference>
<keyword evidence="3" id="KW-0963">Cytoplasm</keyword>
<dbReference type="GO" id="GO:0005856">
    <property type="term" value="C:cytoskeleton"/>
    <property type="evidence" value="ECO:0007669"/>
    <property type="project" value="UniProtKB-SubCell"/>
</dbReference>
<name>A0A3B5ABE1_9TELE</name>
<feature type="region of interest" description="Disordered" evidence="7">
    <location>
        <begin position="1"/>
        <end position="45"/>
    </location>
</feature>
<evidence type="ECO:0000256" key="7">
    <source>
        <dbReference type="SAM" id="MobiDB-lite"/>
    </source>
</evidence>
<proteinExistence type="inferred from homology"/>
<dbReference type="GeneTree" id="ENSGT00940000176232"/>
<feature type="compositionally biased region" description="Basic and acidic residues" evidence="7">
    <location>
        <begin position="32"/>
        <end position="45"/>
    </location>
</feature>
<dbReference type="GO" id="GO:0005737">
    <property type="term" value="C:cytoplasm"/>
    <property type="evidence" value="ECO:0007669"/>
    <property type="project" value="TreeGrafter"/>
</dbReference>
<dbReference type="Gene3D" id="1.20.5.520">
    <property type="entry name" value="Single helix bin"/>
    <property type="match status" value="1"/>
</dbReference>
<dbReference type="GO" id="GO:0030334">
    <property type="term" value="P:regulation of cell migration"/>
    <property type="evidence" value="ECO:0007669"/>
    <property type="project" value="TreeGrafter"/>
</dbReference>
<accession>A0A3B5ABE1</accession>
<keyword evidence="4" id="KW-0009">Actin-binding</keyword>
<dbReference type="FunFam" id="1.20.5.520:FF:000001">
    <property type="entry name" value="Thymosin beta"/>
    <property type="match status" value="1"/>
</dbReference>
<evidence type="ECO:0000313" key="8">
    <source>
        <dbReference type="Ensembl" id="ENSSPAP00000017691.1"/>
    </source>
</evidence>
<dbReference type="Pfam" id="PF01290">
    <property type="entry name" value="Thymosin"/>
    <property type="match status" value="1"/>
</dbReference>
<dbReference type="InterPro" id="IPR001152">
    <property type="entry name" value="Beta-thymosin"/>
</dbReference>
<evidence type="ECO:0000256" key="5">
    <source>
        <dbReference type="ARBA" id="ARBA00023212"/>
    </source>
</evidence>
<dbReference type="PANTHER" id="PTHR12021:SF3">
    <property type="entry name" value="THYMOSIN BETA-4-LIKE"/>
    <property type="match status" value="1"/>
</dbReference>
<sequence length="45" mass="5116">MSDNPVNQEVTNFDKKALKKTSTVEKNPLPTKEIEQEKKAVEEAK</sequence>